<feature type="binding site" evidence="8">
    <location>
        <position position="22"/>
    </location>
    <ligand>
        <name>GTP</name>
        <dbReference type="ChEBI" id="CHEBI:37565"/>
    </ligand>
</feature>
<dbReference type="RefSeq" id="WP_022564418.1">
    <property type="nucleotide sequence ID" value="NZ_CP010907.1"/>
</dbReference>
<comment type="caution">
    <text evidence="8">Lacks conserved residue(s) required for the propagation of feature annotation.</text>
</comment>
<keyword evidence="3 8" id="KW-0479">Metal-binding</keyword>
<evidence type="ECO:0000256" key="2">
    <source>
        <dbReference type="ARBA" id="ARBA00022679"/>
    </source>
</evidence>
<gene>
    <name evidence="8 9" type="primary">mobA</name>
    <name evidence="9" type="ORF">HHS_04290</name>
</gene>
<dbReference type="InterPro" id="IPR029044">
    <property type="entry name" value="Nucleotide-diphossugar_trans"/>
</dbReference>
<keyword evidence="2 8" id="KW-0808">Transferase</keyword>
<dbReference type="SUPFAM" id="SSF53448">
    <property type="entry name" value="Nucleotide-diphospho-sugar transferases"/>
    <property type="match status" value="1"/>
</dbReference>
<dbReference type="InterPro" id="IPR013482">
    <property type="entry name" value="Molybde_CF_guanTrfase"/>
</dbReference>
<evidence type="ECO:0000313" key="9">
    <source>
        <dbReference type="EMBL" id="BAO00399.1"/>
    </source>
</evidence>
<dbReference type="AlphaFoldDB" id="U3U7V5"/>
<evidence type="ECO:0000256" key="4">
    <source>
        <dbReference type="ARBA" id="ARBA00022741"/>
    </source>
</evidence>
<dbReference type="PANTHER" id="PTHR19136">
    <property type="entry name" value="MOLYBDENUM COFACTOR GUANYLYLTRANSFERASE"/>
    <property type="match status" value="1"/>
</dbReference>
<dbReference type="STRING" id="1235990.BMSBPS_0054"/>
<evidence type="ECO:0000256" key="1">
    <source>
        <dbReference type="ARBA" id="ARBA00022490"/>
    </source>
</evidence>
<comment type="subcellular location">
    <subcellularLocation>
        <location evidence="8">Cytoplasm</location>
    </subcellularLocation>
</comment>
<dbReference type="GO" id="GO:0061603">
    <property type="term" value="F:molybdenum cofactor guanylyltransferase activity"/>
    <property type="evidence" value="ECO:0007669"/>
    <property type="project" value="UniProtKB-EC"/>
</dbReference>
<dbReference type="GO" id="GO:0005737">
    <property type="term" value="C:cytoplasm"/>
    <property type="evidence" value="ECO:0007669"/>
    <property type="project" value="UniProtKB-SubCell"/>
</dbReference>
<dbReference type="eggNOG" id="COG0746">
    <property type="taxonomic scope" value="Bacteria"/>
</dbReference>
<evidence type="ECO:0000256" key="7">
    <source>
        <dbReference type="ARBA" id="ARBA00023150"/>
    </source>
</evidence>
<proteinExistence type="inferred from homology"/>
<feature type="binding site" evidence="8">
    <location>
        <begin position="9"/>
        <end position="11"/>
    </location>
    <ligand>
        <name>GTP</name>
        <dbReference type="ChEBI" id="CHEBI:37565"/>
    </ligand>
</feature>
<sequence>MVSFTGVILAGGKSNRMQEKDKGLLIFQHKLLYQHVLQRFYPQVNYLFISANRNINHYESSGFPVITDSIPYYPGPLAGMLSGLYHSQTEWVAFCACDMPFIPINYVKRLWEQRGTAPAVWVKSFIKDHPTLSLVHNSLRNALQIFLLCGERRLKKFLYQQGGHAVIFSDIESVFKNINTPNDLIEKSA</sequence>
<dbReference type="OrthoDB" id="9788394at2"/>
<dbReference type="HAMAP" id="MF_00316">
    <property type="entry name" value="MobA"/>
    <property type="match status" value="1"/>
</dbReference>
<reference evidence="9 10" key="1">
    <citation type="submission" date="2012-10" db="EMBL/GenBank/DDBJ databases">
        <title>Genome sequence of the symbiont of the pentatomidae stink bug Halyomorpha halys.</title>
        <authorList>
            <person name="Kobayashi H."/>
            <person name="Fujii-Muramatsu R."/>
            <person name="Takeishi K."/>
            <person name="Noda H."/>
        </authorList>
    </citation>
    <scope>NUCLEOTIDE SEQUENCE [LARGE SCALE GENOMIC DNA]</scope>
</reference>
<evidence type="ECO:0000256" key="6">
    <source>
        <dbReference type="ARBA" id="ARBA00023134"/>
    </source>
</evidence>
<dbReference type="EMBL" id="AP012554">
    <property type="protein sequence ID" value="BAO00399.1"/>
    <property type="molecule type" value="Genomic_DNA"/>
</dbReference>
<comment type="domain">
    <text evidence="8">The N-terminal domain determines nucleotide recognition and specific binding, while the C-terminal domain determines the specific binding to the target protein.</text>
</comment>
<dbReference type="Proteomes" id="UP000016900">
    <property type="component" value="Chromosome"/>
</dbReference>
<comment type="function">
    <text evidence="8">Transfers a GMP moiety from GTP to Mo-molybdopterin (Mo-MPT) cofactor (Moco or molybdenum cofactor) to form Mo-molybdopterin guanine dinucleotide (Mo-MGD) cofactor.</text>
</comment>
<comment type="cofactor">
    <cofactor evidence="8">
        <name>Mg(2+)</name>
        <dbReference type="ChEBI" id="CHEBI:18420"/>
    </cofactor>
</comment>
<keyword evidence="4 8" id="KW-0547">Nucleotide-binding</keyword>
<feature type="binding site" evidence="8">
    <location>
        <position position="68"/>
    </location>
    <ligand>
        <name>GTP</name>
        <dbReference type="ChEBI" id="CHEBI:37565"/>
    </ligand>
</feature>
<keyword evidence="5 8" id="KW-0460">Magnesium</keyword>
<evidence type="ECO:0000256" key="8">
    <source>
        <dbReference type="HAMAP-Rule" id="MF_00316"/>
    </source>
</evidence>
<dbReference type="EC" id="2.7.7.77" evidence="8"/>
<dbReference type="CDD" id="cd02503">
    <property type="entry name" value="MobA"/>
    <property type="match status" value="1"/>
</dbReference>
<protein>
    <recommendedName>
        <fullName evidence="8">Molybdenum cofactor guanylyltransferase</fullName>
        <shortName evidence="8">MoCo guanylyltransferase</shortName>
        <ecNumber evidence="8">2.7.7.77</ecNumber>
    </recommendedName>
    <alternativeName>
        <fullName evidence="8">GTP:molybdopterin guanylyltransferase</fullName>
    </alternativeName>
    <alternativeName>
        <fullName evidence="8">Mo-MPT guanylyltransferase</fullName>
    </alternativeName>
    <alternativeName>
        <fullName evidence="8">Molybdopterin guanylyltransferase</fullName>
    </alternativeName>
    <alternativeName>
        <fullName evidence="8">Molybdopterin-guanine dinucleotide synthase</fullName>
        <shortName evidence="8">MGD synthase</shortName>
    </alternativeName>
</protein>
<dbReference type="NCBIfam" id="TIGR02665">
    <property type="entry name" value="molyb_mobA"/>
    <property type="match status" value="1"/>
</dbReference>
<dbReference type="KEGG" id="hhs:HHS_04290"/>
<dbReference type="GO" id="GO:0046872">
    <property type="term" value="F:metal ion binding"/>
    <property type="evidence" value="ECO:0007669"/>
    <property type="project" value="UniProtKB-KW"/>
</dbReference>
<name>U3U7V5_9GAMM</name>
<dbReference type="Pfam" id="PF12804">
    <property type="entry name" value="NTP_transf_3"/>
    <property type="match status" value="1"/>
</dbReference>
<feature type="binding site" evidence="8">
    <location>
        <position position="98"/>
    </location>
    <ligand>
        <name>Mg(2+)</name>
        <dbReference type="ChEBI" id="CHEBI:18420"/>
    </ligand>
</feature>
<dbReference type="Gene3D" id="3.90.550.10">
    <property type="entry name" value="Spore Coat Polysaccharide Biosynthesis Protein SpsA, Chain A"/>
    <property type="match status" value="1"/>
</dbReference>
<accession>U3U7V5</accession>
<dbReference type="GO" id="GO:1902758">
    <property type="term" value="P:bis(molybdopterin guanine dinucleotide)molybdenum biosynthetic process"/>
    <property type="evidence" value="ECO:0007669"/>
    <property type="project" value="TreeGrafter"/>
</dbReference>
<dbReference type="KEGG" id="pck:BMSBPS_0054"/>
<evidence type="ECO:0000256" key="3">
    <source>
        <dbReference type="ARBA" id="ARBA00022723"/>
    </source>
</evidence>
<evidence type="ECO:0000256" key="5">
    <source>
        <dbReference type="ARBA" id="ARBA00022842"/>
    </source>
</evidence>
<dbReference type="PATRIC" id="fig|1235990.3.peg.425"/>
<keyword evidence="7 8" id="KW-0501">Molybdenum cofactor biosynthesis</keyword>
<feature type="binding site" evidence="8">
    <location>
        <position position="98"/>
    </location>
    <ligand>
        <name>GTP</name>
        <dbReference type="ChEBI" id="CHEBI:37565"/>
    </ligand>
</feature>
<keyword evidence="6 8" id="KW-0342">GTP-binding</keyword>
<comment type="catalytic activity">
    <reaction evidence="8">
        <text>Mo-molybdopterin + GTP + H(+) = Mo-molybdopterin guanine dinucleotide + diphosphate</text>
        <dbReference type="Rhea" id="RHEA:34243"/>
        <dbReference type="ChEBI" id="CHEBI:15378"/>
        <dbReference type="ChEBI" id="CHEBI:33019"/>
        <dbReference type="ChEBI" id="CHEBI:37565"/>
        <dbReference type="ChEBI" id="CHEBI:71302"/>
        <dbReference type="ChEBI" id="CHEBI:71310"/>
        <dbReference type="EC" id="2.7.7.77"/>
    </reaction>
</comment>
<dbReference type="PANTHER" id="PTHR19136:SF81">
    <property type="entry name" value="MOLYBDENUM COFACTOR GUANYLYLTRANSFERASE"/>
    <property type="match status" value="1"/>
</dbReference>
<dbReference type="GO" id="GO:0005525">
    <property type="term" value="F:GTP binding"/>
    <property type="evidence" value="ECO:0007669"/>
    <property type="project" value="UniProtKB-UniRule"/>
</dbReference>
<evidence type="ECO:0000313" key="10">
    <source>
        <dbReference type="Proteomes" id="UP000016900"/>
    </source>
</evidence>
<dbReference type="InterPro" id="IPR025877">
    <property type="entry name" value="MobA-like_NTP_Trfase"/>
</dbReference>
<organism evidence="9 10">
    <name type="scientific">Candidatus Pantoea carbekii</name>
    <dbReference type="NCBI Taxonomy" id="1235990"/>
    <lineage>
        <taxon>Bacteria</taxon>
        <taxon>Pseudomonadati</taxon>
        <taxon>Pseudomonadota</taxon>
        <taxon>Gammaproteobacteria</taxon>
        <taxon>Enterobacterales</taxon>
        <taxon>Erwiniaceae</taxon>
        <taxon>Pantoea</taxon>
    </lineage>
</organism>
<keyword evidence="1 8" id="KW-0963">Cytoplasm</keyword>
<comment type="similarity">
    <text evidence="8">Belongs to the MobA family.</text>
</comment>
<comment type="subunit">
    <text evidence="8">Monomer.</text>
</comment>
<keyword evidence="10" id="KW-1185">Reference proteome</keyword>